<gene>
    <name evidence="2" type="ORF">E6H01_01905</name>
</gene>
<dbReference type="GO" id="GO:0004177">
    <property type="term" value="F:aminopeptidase activity"/>
    <property type="evidence" value="ECO:0007669"/>
    <property type="project" value="TreeGrafter"/>
</dbReference>
<dbReference type="EMBL" id="VBAL01000015">
    <property type="protein sequence ID" value="TMJ06372.1"/>
    <property type="molecule type" value="Genomic_DNA"/>
</dbReference>
<organism evidence="2 3">
    <name type="scientific">Candidatus Segetimicrobium genomatis</name>
    <dbReference type="NCBI Taxonomy" id="2569760"/>
    <lineage>
        <taxon>Bacteria</taxon>
        <taxon>Bacillati</taxon>
        <taxon>Candidatus Sysuimicrobiota</taxon>
        <taxon>Candidatus Sysuimicrobiia</taxon>
        <taxon>Candidatus Sysuimicrobiales</taxon>
        <taxon>Candidatus Segetimicrobiaceae</taxon>
        <taxon>Candidatus Segetimicrobium</taxon>
    </lineage>
</organism>
<dbReference type="InterPro" id="IPR005321">
    <property type="entry name" value="Peptidase_S58_DmpA"/>
</dbReference>
<dbReference type="Pfam" id="PF03576">
    <property type="entry name" value="Peptidase_S58"/>
    <property type="match status" value="1"/>
</dbReference>
<dbReference type="InterPro" id="IPR016117">
    <property type="entry name" value="ArgJ-like_dom_sf"/>
</dbReference>
<evidence type="ECO:0000313" key="3">
    <source>
        <dbReference type="Proteomes" id="UP000319353"/>
    </source>
</evidence>
<dbReference type="PANTHER" id="PTHR36512">
    <property type="entry name" value="D-AMINOPEPTIDASE"/>
    <property type="match status" value="1"/>
</dbReference>
<sequence>MAQITDVTGIKVGHAADARAVTGCTVILCEQGGVGGVDVRGSAPGTRETDALRPMNLVERVHGVLLTGGSAFGLAAADGVMRFLEERGIGFDVSVAKVPLVAAAVIFDLMIGNPAIRPTAEMGYDAARAASRGPVAEGSVGAGTGATVGKLLGPLSAMKGGVGTWAAGLPGGVVVGALVVVNAYGDVRDDQTGQILAGARDRTTGRFLNMTQALMSGHPSAGFGTNTTLAVVATNAALTKEQANKLAQLGHDGLARVIAPVHTMYDGDTVFALSTGNAKADMIPLGTAVVEAVAEAVKRAVRLATGLGGIPGLADTK</sequence>
<dbReference type="Proteomes" id="UP000319353">
    <property type="component" value="Unassembled WGS sequence"/>
</dbReference>
<name>A0A537LEM7_9BACT</name>
<dbReference type="AlphaFoldDB" id="A0A537LEM7"/>
<dbReference type="SUPFAM" id="SSF56266">
    <property type="entry name" value="DmpA/ArgJ-like"/>
    <property type="match status" value="1"/>
</dbReference>
<evidence type="ECO:0000313" key="2">
    <source>
        <dbReference type="EMBL" id="TMJ06372.1"/>
    </source>
</evidence>
<comment type="similarity">
    <text evidence="1">Belongs to the peptidase S58 family.</text>
</comment>
<evidence type="ECO:0000256" key="1">
    <source>
        <dbReference type="ARBA" id="ARBA00007068"/>
    </source>
</evidence>
<dbReference type="Gene3D" id="3.60.70.12">
    <property type="entry name" value="L-amino peptidase D-ALA esterase/amidase"/>
    <property type="match status" value="1"/>
</dbReference>
<dbReference type="PANTHER" id="PTHR36512:SF3">
    <property type="entry name" value="BLR5678 PROTEIN"/>
    <property type="match status" value="1"/>
</dbReference>
<protein>
    <submittedName>
        <fullName evidence="2">P1 family peptidase</fullName>
    </submittedName>
</protein>
<dbReference type="CDD" id="cd02252">
    <property type="entry name" value="nylC_like"/>
    <property type="match status" value="1"/>
</dbReference>
<accession>A0A537LEM7</accession>
<proteinExistence type="inferred from homology"/>
<comment type="caution">
    <text evidence="2">The sequence shown here is derived from an EMBL/GenBank/DDBJ whole genome shotgun (WGS) entry which is preliminary data.</text>
</comment>
<reference evidence="2 3" key="1">
    <citation type="journal article" date="2019" name="Nat. Microbiol.">
        <title>Mediterranean grassland soil C-N compound turnover is dependent on rainfall and depth, and is mediated by genomically divergent microorganisms.</title>
        <authorList>
            <person name="Diamond S."/>
            <person name="Andeer P.F."/>
            <person name="Li Z."/>
            <person name="Crits-Christoph A."/>
            <person name="Burstein D."/>
            <person name="Anantharaman K."/>
            <person name="Lane K.R."/>
            <person name="Thomas B.C."/>
            <person name="Pan C."/>
            <person name="Northen T.R."/>
            <person name="Banfield J.F."/>
        </authorList>
    </citation>
    <scope>NUCLEOTIDE SEQUENCE [LARGE SCALE GENOMIC DNA]</scope>
    <source>
        <strain evidence="2">NP_4</strain>
    </source>
</reference>